<comment type="caution">
    <text evidence="8">The sequence shown here is derived from an EMBL/GenBank/DDBJ whole genome shotgun (WGS) entry which is preliminary data.</text>
</comment>
<gene>
    <name evidence="8" type="primary">mreC</name>
    <name evidence="8" type="ORF">ACFSW8_16275</name>
</gene>
<evidence type="ECO:0000256" key="6">
    <source>
        <dbReference type="SAM" id="Coils"/>
    </source>
</evidence>
<dbReference type="InterPro" id="IPR007221">
    <property type="entry name" value="MreC"/>
</dbReference>
<dbReference type="InterPro" id="IPR042175">
    <property type="entry name" value="Cell/Rod_MreC_2"/>
</dbReference>
<accession>A0ABW4ZFZ1</accession>
<keyword evidence="3 5" id="KW-0133">Cell shape</keyword>
<sequence length="267" mass="29012">MKPLNLITLLLFLAGVAWALTRSEEGVRQIQRSYYAAVGPFLKSGAALETKARAFTDEVEHSQTIAAKLDAAEAELVKLRTEASHLRKLEEENIQLRAALKFQQRSPFSVIAAKLIRRKPATWWETITIDRGQKHQVGVQLPVLAAEGLVGKVDRPNDETSTVILLTDEKCQVSAKIKGTQEVGILSGQRAQHGDSPMLRLRYLSKEAKIKPGSTVVTTGRGGLFPANITLGTIVSSEVGAIDAEALVKPAVDFAALDTVFVLLGHQ</sequence>
<evidence type="ECO:0000313" key="8">
    <source>
        <dbReference type="EMBL" id="MFD2160462.1"/>
    </source>
</evidence>
<dbReference type="EMBL" id="JBHUJB010000080">
    <property type="protein sequence ID" value="MFD2160462.1"/>
    <property type="molecule type" value="Genomic_DNA"/>
</dbReference>
<proteinExistence type="inferred from homology"/>
<feature type="domain" description="Rod shape-determining protein MreC beta-barrel core" evidence="7">
    <location>
        <begin position="116"/>
        <end position="263"/>
    </location>
</feature>
<keyword evidence="6" id="KW-0175">Coiled coil</keyword>
<keyword evidence="9" id="KW-1185">Reference proteome</keyword>
<evidence type="ECO:0000259" key="7">
    <source>
        <dbReference type="Pfam" id="PF04085"/>
    </source>
</evidence>
<dbReference type="RefSeq" id="WP_377088746.1">
    <property type="nucleotide sequence ID" value="NZ_JBHSJL010000014.1"/>
</dbReference>
<evidence type="ECO:0000256" key="5">
    <source>
        <dbReference type="PIRNR" id="PIRNR038471"/>
    </source>
</evidence>
<dbReference type="Gene3D" id="2.40.10.340">
    <property type="entry name" value="Rod shape-determining protein MreC, domain 1"/>
    <property type="match status" value="1"/>
</dbReference>
<reference evidence="9" key="1">
    <citation type="journal article" date="2019" name="Int. J. Syst. Evol. Microbiol.">
        <title>The Global Catalogue of Microorganisms (GCM) 10K type strain sequencing project: providing services to taxonomists for standard genome sequencing and annotation.</title>
        <authorList>
            <consortium name="The Broad Institute Genomics Platform"/>
            <consortium name="The Broad Institute Genome Sequencing Center for Infectious Disease"/>
            <person name="Wu L."/>
            <person name="Ma J."/>
        </authorList>
    </citation>
    <scope>NUCLEOTIDE SEQUENCE [LARGE SCALE GENOMIC DNA]</scope>
    <source>
        <strain evidence="9">CCUG 57942</strain>
    </source>
</reference>
<name>A0ABW4ZFZ1_9BACT</name>
<dbReference type="InterPro" id="IPR055342">
    <property type="entry name" value="MreC_beta-barrel_core"/>
</dbReference>
<comment type="function">
    <text evidence="5">Involved in formation and maintenance of cell shape.</text>
</comment>
<evidence type="ECO:0000313" key="9">
    <source>
        <dbReference type="Proteomes" id="UP001597389"/>
    </source>
</evidence>
<comment type="similarity">
    <text evidence="1 5">Belongs to the MreC family.</text>
</comment>
<protein>
    <recommendedName>
        <fullName evidence="2 5">Cell shape-determining protein MreC</fullName>
    </recommendedName>
    <alternativeName>
        <fullName evidence="4 5">Cell shape protein MreC</fullName>
    </alternativeName>
</protein>
<dbReference type="PIRSF" id="PIRSF038471">
    <property type="entry name" value="MreC"/>
    <property type="match status" value="1"/>
</dbReference>
<organism evidence="8 9">
    <name type="scientific">Rubritalea tangerina</name>
    <dbReference type="NCBI Taxonomy" id="430798"/>
    <lineage>
        <taxon>Bacteria</taxon>
        <taxon>Pseudomonadati</taxon>
        <taxon>Verrucomicrobiota</taxon>
        <taxon>Verrucomicrobiia</taxon>
        <taxon>Verrucomicrobiales</taxon>
        <taxon>Rubritaleaceae</taxon>
        <taxon>Rubritalea</taxon>
    </lineage>
</organism>
<evidence type="ECO:0000256" key="3">
    <source>
        <dbReference type="ARBA" id="ARBA00022960"/>
    </source>
</evidence>
<dbReference type="Pfam" id="PF04085">
    <property type="entry name" value="MreC"/>
    <property type="match status" value="1"/>
</dbReference>
<evidence type="ECO:0000256" key="2">
    <source>
        <dbReference type="ARBA" id="ARBA00013855"/>
    </source>
</evidence>
<evidence type="ECO:0000256" key="4">
    <source>
        <dbReference type="ARBA" id="ARBA00032089"/>
    </source>
</evidence>
<dbReference type="Proteomes" id="UP001597389">
    <property type="component" value="Unassembled WGS sequence"/>
</dbReference>
<dbReference type="PANTHER" id="PTHR34138:SF1">
    <property type="entry name" value="CELL SHAPE-DETERMINING PROTEIN MREC"/>
    <property type="match status" value="1"/>
</dbReference>
<feature type="coiled-coil region" evidence="6">
    <location>
        <begin position="62"/>
        <end position="106"/>
    </location>
</feature>
<dbReference type="PANTHER" id="PTHR34138">
    <property type="entry name" value="CELL SHAPE-DETERMINING PROTEIN MREC"/>
    <property type="match status" value="1"/>
</dbReference>
<dbReference type="Gene3D" id="2.40.10.350">
    <property type="entry name" value="Rod shape-determining protein MreC, domain 2"/>
    <property type="match status" value="1"/>
</dbReference>
<dbReference type="NCBIfam" id="TIGR00219">
    <property type="entry name" value="mreC"/>
    <property type="match status" value="1"/>
</dbReference>
<dbReference type="InterPro" id="IPR042177">
    <property type="entry name" value="Cell/Rod_1"/>
</dbReference>
<evidence type="ECO:0000256" key="1">
    <source>
        <dbReference type="ARBA" id="ARBA00009369"/>
    </source>
</evidence>